<dbReference type="Gene3D" id="2.30.39.10">
    <property type="entry name" value="Alpha-1-antitrypsin, domain 1"/>
    <property type="match status" value="1"/>
</dbReference>
<feature type="chain" id="PRO_5038276794" description="Serpin domain-containing protein" evidence="4">
    <location>
        <begin position="18"/>
        <end position="403"/>
    </location>
</feature>
<evidence type="ECO:0000313" key="7">
    <source>
        <dbReference type="Proteomes" id="UP000791440"/>
    </source>
</evidence>
<reference evidence="6" key="1">
    <citation type="journal article" date="2016" name="Insect Biochem. Mol. Biol.">
        <title>Multifaceted biological insights from a draft genome sequence of the tobacco hornworm moth, Manduca sexta.</title>
        <authorList>
            <person name="Kanost M.R."/>
            <person name="Arrese E.L."/>
            <person name="Cao X."/>
            <person name="Chen Y.R."/>
            <person name="Chellapilla S."/>
            <person name="Goldsmith M.R."/>
            <person name="Grosse-Wilde E."/>
            <person name="Heckel D.G."/>
            <person name="Herndon N."/>
            <person name="Jiang H."/>
            <person name="Papanicolaou A."/>
            <person name="Qu J."/>
            <person name="Soulages J.L."/>
            <person name="Vogel H."/>
            <person name="Walters J."/>
            <person name="Waterhouse R.M."/>
            <person name="Ahn S.J."/>
            <person name="Almeida F.C."/>
            <person name="An C."/>
            <person name="Aqrawi P."/>
            <person name="Bretschneider A."/>
            <person name="Bryant W.B."/>
            <person name="Bucks S."/>
            <person name="Chao H."/>
            <person name="Chevignon G."/>
            <person name="Christen J.M."/>
            <person name="Clarke D.F."/>
            <person name="Dittmer N.T."/>
            <person name="Ferguson L.C.F."/>
            <person name="Garavelou S."/>
            <person name="Gordon K.H.J."/>
            <person name="Gunaratna R.T."/>
            <person name="Han Y."/>
            <person name="Hauser F."/>
            <person name="He Y."/>
            <person name="Heidel-Fischer H."/>
            <person name="Hirsh A."/>
            <person name="Hu Y."/>
            <person name="Jiang H."/>
            <person name="Kalra D."/>
            <person name="Klinner C."/>
            <person name="Konig C."/>
            <person name="Kovar C."/>
            <person name="Kroll A.R."/>
            <person name="Kuwar S.S."/>
            <person name="Lee S.L."/>
            <person name="Lehman R."/>
            <person name="Li K."/>
            <person name="Li Z."/>
            <person name="Liang H."/>
            <person name="Lovelace S."/>
            <person name="Lu Z."/>
            <person name="Mansfield J.H."/>
            <person name="McCulloch K.J."/>
            <person name="Mathew T."/>
            <person name="Morton B."/>
            <person name="Muzny D.M."/>
            <person name="Neunemann D."/>
            <person name="Ongeri F."/>
            <person name="Pauchet Y."/>
            <person name="Pu L.L."/>
            <person name="Pyrousis I."/>
            <person name="Rao X.J."/>
            <person name="Redding A."/>
            <person name="Roesel C."/>
            <person name="Sanchez-Gracia A."/>
            <person name="Schaack S."/>
            <person name="Shukla A."/>
            <person name="Tetreau G."/>
            <person name="Wang Y."/>
            <person name="Xiong G.H."/>
            <person name="Traut W."/>
            <person name="Walsh T.K."/>
            <person name="Worley K.C."/>
            <person name="Wu D."/>
            <person name="Wu W."/>
            <person name="Wu Y.Q."/>
            <person name="Zhang X."/>
            <person name="Zou Z."/>
            <person name="Zucker H."/>
            <person name="Briscoe A.D."/>
            <person name="Burmester T."/>
            <person name="Clem R.J."/>
            <person name="Feyereisen R."/>
            <person name="Grimmelikhuijzen C.J.P."/>
            <person name="Hamodrakas S.J."/>
            <person name="Hansson B.S."/>
            <person name="Huguet E."/>
            <person name="Jermiin L.S."/>
            <person name="Lan Q."/>
            <person name="Lehman H.K."/>
            <person name="Lorenzen M."/>
            <person name="Merzendorfer H."/>
            <person name="Michalopoulos I."/>
            <person name="Morton D.B."/>
            <person name="Muthukrishnan S."/>
            <person name="Oakeshott J.G."/>
            <person name="Palmer W."/>
            <person name="Park Y."/>
            <person name="Passarelli A.L."/>
            <person name="Rozas J."/>
            <person name="Schwartz L.M."/>
            <person name="Smith W."/>
            <person name="Southgate A."/>
            <person name="Vilcinskas A."/>
            <person name="Vogt R."/>
            <person name="Wang P."/>
            <person name="Werren J."/>
            <person name="Yu X.Q."/>
            <person name="Zhou J.J."/>
            <person name="Brown S.J."/>
            <person name="Scherer S.E."/>
            <person name="Richards S."/>
            <person name="Blissard G.W."/>
        </authorList>
    </citation>
    <scope>NUCLEOTIDE SEQUENCE</scope>
</reference>
<evidence type="ECO:0000256" key="3">
    <source>
        <dbReference type="RuleBase" id="RU000411"/>
    </source>
</evidence>
<evidence type="ECO:0000256" key="4">
    <source>
        <dbReference type="SAM" id="SignalP"/>
    </source>
</evidence>
<name>A0A922CU47_MANSE</name>
<comment type="similarity">
    <text evidence="3">Belongs to the serpin family.</text>
</comment>
<dbReference type="GO" id="GO:0004867">
    <property type="term" value="F:serine-type endopeptidase inhibitor activity"/>
    <property type="evidence" value="ECO:0007669"/>
    <property type="project" value="UniProtKB-KW"/>
</dbReference>
<dbReference type="InterPro" id="IPR042178">
    <property type="entry name" value="Serpin_sf_1"/>
</dbReference>
<feature type="signal peptide" evidence="4">
    <location>
        <begin position="1"/>
        <end position="17"/>
    </location>
</feature>
<evidence type="ECO:0000259" key="5">
    <source>
        <dbReference type="SMART" id="SM00093"/>
    </source>
</evidence>
<keyword evidence="1" id="KW-0646">Protease inhibitor</keyword>
<keyword evidence="4" id="KW-0732">Signal</keyword>
<dbReference type="Pfam" id="PF00079">
    <property type="entry name" value="Serpin"/>
    <property type="match status" value="1"/>
</dbReference>
<gene>
    <name evidence="6" type="ORF">O3G_MSEX010853</name>
</gene>
<dbReference type="GO" id="GO:0005615">
    <property type="term" value="C:extracellular space"/>
    <property type="evidence" value="ECO:0007669"/>
    <property type="project" value="InterPro"/>
</dbReference>
<keyword evidence="7" id="KW-1185">Reference proteome</keyword>
<dbReference type="EMBL" id="JH668582">
    <property type="protein sequence ID" value="KAG6458420.1"/>
    <property type="molecule type" value="Genomic_DNA"/>
</dbReference>
<proteinExistence type="inferred from homology"/>
<dbReference type="SUPFAM" id="SSF56574">
    <property type="entry name" value="Serpins"/>
    <property type="match status" value="1"/>
</dbReference>
<dbReference type="AlphaFoldDB" id="A0A922CU47"/>
<dbReference type="InterPro" id="IPR000215">
    <property type="entry name" value="Serpin_fam"/>
</dbReference>
<dbReference type="Proteomes" id="UP000791440">
    <property type="component" value="Unassembled WGS sequence"/>
</dbReference>
<dbReference type="InterPro" id="IPR036186">
    <property type="entry name" value="Serpin_sf"/>
</dbReference>
<protein>
    <recommendedName>
        <fullName evidence="5">Serpin domain-containing protein</fullName>
    </recommendedName>
</protein>
<sequence>MHAKLLVIAALLCVVRAHTYNCSRRSATLLLKRPAYEFSVKLLERVAQQDAGHFVYSPLSTWLQLLSVAEGARGQTLRELWNITKHHRNRCFKKQLSTILFRINRDLKHTSRRRGIIIVDKFMNVKNSYIRDVHRLYGIKTLLENFNNPEKSAAKVNKFVSYGTENQIPEVVYYDDFINTVFLMTDANYFNNTWKAPFNPEFTREEPFYSSSYGDQIGTVNMMTQTGYFLMTEFPKINARVLELPLSDRKFSFLIFLPIRGGVWIGELLYSLEMTRLTSVYNMFRHTGLQLVKVKIPRFKITTNIENLPELIHDMGVKRIFNPNLAELSRISNYKMYVSLMTQISEVEVTERGVRARSGIPDTLINDKGAVEFIANKPFAFMIVDKETEFIMYAGMYSNPSLY</sequence>
<feature type="domain" description="Serpin" evidence="5">
    <location>
        <begin position="40"/>
        <end position="400"/>
    </location>
</feature>
<dbReference type="EMBL" id="JH668582">
    <property type="protein sequence ID" value="KAG6458419.1"/>
    <property type="molecule type" value="Genomic_DNA"/>
</dbReference>
<dbReference type="Gene3D" id="3.30.497.10">
    <property type="entry name" value="Antithrombin, subunit I, domain 2"/>
    <property type="match status" value="1"/>
</dbReference>
<keyword evidence="2" id="KW-0722">Serine protease inhibitor</keyword>
<dbReference type="SMART" id="SM00093">
    <property type="entry name" value="SERPIN"/>
    <property type="match status" value="1"/>
</dbReference>
<evidence type="ECO:0000256" key="1">
    <source>
        <dbReference type="ARBA" id="ARBA00022690"/>
    </source>
</evidence>
<evidence type="ECO:0000313" key="6">
    <source>
        <dbReference type="EMBL" id="KAG6458419.1"/>
    </source>
</evidence>
<reference evidence="6" key="2">
    <citation type="submission" date="2020-12" db="EMBL/GenBank/DDBJ databases">
        <authorList>
            <person name="Kanost M."/>
        </authorList>
    </citation>
    <scope>NUCLEOTIDE SEQUENCE</scope>
</reference>
<dbReference type="InterPro" id="IPR042185">
    <property type="entry name" value="Serpin_sf_2"/>
</dbReference>
<comment type="caution">
    <text evidence="6">The sequence shown here is derived from an EMBL/GenBank/DDBJ whole genome shotgun (WGS) entry which is preliminary data.</text>
</comment>
<dbReference type="PANTHER" id="PTHR11461">
    <property type="entry name" value="SERINE PROTEASE INHIBITOR, SERPIN"/>
    <property type="match status" value="1"/>
</dbReference>
<organism evidence="6 7">
    <name type="scientific">Manduca sexta</name>
    <name type="common">Tobacco hawkmoth</name>
    <name type="synonym">Tobacco hornworm</name>
    <dbReference type="NCBI Taxonomy" id="7130"/>
    <lineage>
        <taxon>Eukaryota</taxon>
        <taxon>Metazoa</taxon>
        <taxon>Ecdysozoa</taxon>
        <taxon>Arthropoda</taxon>
        <taxon>Hexapoda</taxon>
        <taxon>Insecta</taxon>
        <taxon>Pterygota</taxon>
        <taxon>Neoptera</taxon>
        <taxon>Endopterygota</taxon>
        <taxon>Lepidoptera</taxon>
        <taxon>Glossata</taxon>
        <taxon>Ditrysia</taxon>
        <taxon>Bombycoidea</taxon>
        <taxon>Sphingidae</taxon>
        <taxon>Sphinginae</taxon>
        <taxon>Sphingini</taxon>
        <taxon>Manduca</taxon>
    </lineage>
</organism>
<accession>A0A922CU47</accession>
<dbReference type="InterPro" id="IPR023796">
    <property type="entry name" value="Serpin_dom"/>
</dbReference>
<dbReference type="PANTHER" id="PTHR11461:SF367">
    <property type="entry name" value="GH21475P-RELATED"/>
    <property type="match status" value="1"/>
</dbReference>
<evidence type="ECO:0000256" key="2">
    <source>
        <dbReference type="ARBA" id="ARBA00022900"/>
    </source>
</evidence>